<dbReference type="SUPFAM" id="SSF57959">
    <property type="entry name" value="Leucine zipper domain"/>
    <property type="match status" value="1"/>
</dbReference>
<gene>
    <name evidence="2" type="ORF">C2E21_4324</name>
</gene>
<dbReference type="Gene3D" id="1.20.5.170">
    <property type="match status" value="1"/>
</dbReference>
<protein>
    <recommendedName>
        <fullName evidence="4">BZIP domain-containing protein</fullName>
    </recommendedName>
</protein>
<evidence type="ECO:0000256" key="1">
    <source>
        <dbReference type="SAM" id="MobiDB-lite"/>
    </source>
</evidence>
<comment type="caution">
    <text evidence="2">The sequence shown here is derived from an EMBL/GenBank/DDBJ whole genome shotgun (WGS) entry which is preliminary data.</text>
</comment>
<feature type="region of interest" description="Disordered" evidence="1">
    <location>
        <begin position="84"/>
        <end position="155"/>
    </location>
</feature>
<keyword evidence="3" id="KW-1185">Reference proteome</keyword>
<dbReference type="AlphaFoldDB" id="A0A2P6TT23"/>
<evidence type="ECO:0008006" key="4">
    <source>
        <dbReference type="Google" id="ProtNLM"/>
    </source>
</evidence>
<dbReference type="Proteomes" id="UP000239899">
    <property type="component" value="Unassembled WGS sequence"/>
</dbReference>
<accession>A0A2P6TT23</accession>
<proteinExistence type="predicted"/>
<dbReference type="EMBL" id="LHPG02000007">
    <property type="protein sequence ID" value="PRW57218.1"/>
    <property type="molecule type" value="Genomic_DNA"/>
</dbReference>
<feature type="compositionally biased region" description="Gly residues" evidence="1">
    <location>
        <begin position="107"/>
        <end position="116"/>
    </location>
</feature>
<feature type="compositionally biased region" description="Low complexity" evidence="1">
    <location>
        <begin position="84"/>
        <end position="99"/>
    </location>
</feature>
<evidence type="ECO:0000313" key="3">
    <source>
        <dbReference type="Proteomes" id="UP000239899"/>
    </source>
</evidence>
<feature type="compositionally biased region" description="Basic and acidic residues" evidence="1">
    <location>
        <begin position="143"/>
        <end position="152"/>
    </location>
</feature>
<dbReference type="STRING" id="3076.A0A2P6TT23"/>
<organism evidence="2 3">
    <name type="scientific">Chlorella sorokiniana</name>
    <name type="common">Freshwater green alga</name>
    <dbReference type="NCBI Taxonomy" id="3076"/>
    <lineage>
        <taxon>Eukaryota</taxon>
        <taxon>Viridiplantae</taxon>
        <taxon>Chlorophyta</taxon>
        <taxon>core chlorophytes</taxon>
        <taxon>Trebouxiophyceae</taxon>
        <taxon>Chlorellales</taxon>
        <taxon>Chlorellaceae</taxon>
        <taxon>Chlorella clade</taxon>
        <taxon>Chlorella</taxon>
    </lineage>
</organism>
<evidence type="ECO:0000313" key="2">
    <source>
        <dbReference type="EMBL" id="PRW57218.1"/>
    </source>
</evidence>
<dbReference type="GO" id="GO:0003700">
    <property type="term" value="F:DNA-binding transcription factor activity"/>
    <property type="evidence" value="ECO:0007669"/>
    <property type="project" value="InterPro"/>
</dbReference>
<dbReference type="OrthoDB" id="548708at2759"/>
<sequence>MDQDAMAWLPGGPGADGGLELDGLQNFFNAAGPSGMQDPLMMQQGFRGGLPPMAGLPGGLQGGFGAAAPAANLFSSIPGLNDTTMLGAGPTTTGGPASGAEHDSGDSSGGGGGGGGRGKKSAEQRAAAVQEKNRRAQKRFRERQKAKMKDMGEQLEDMSSELSKLRVENNSLKNRNTILEKVLALRDEHIRMLQDEQQVFDLGNHYLQSSSQKLLTGGAAGAGALTLGTTAGPLTTMEIKAVKGMPSEAVIGRWKETVRELGNILVQIEGCPDTNDARHQAAMQALCQVLDSAGQLCMHTAVLHPTNMQKLIAATLDDGRSGVTPEDRTRWAAVTQSLQLSNDQRAQIISLRAIFLRRMTKVMEERRDILAKLQMVNIPDRMMALQSVISETLKVNECTAELKANLQEEHLAGMEFIGTVFKTILSPLQKARAIVQSYPFYPDVYQIATVLALEKQGPAALQSLEAATASGMAGGSLITIPTAYKR</sequence>
<reference evidence="2 3" key="1">
    <citation type="journal article" date="2018" name="Plant J.">
        <title>Genome sequences of Chlorella sorokiniana UTEX 1602 and Micractinium conductrix SAG 241.80: implications to maltose excretion by a green alga.</title>
        <authorList>
            <person name="Arriola M.B."/>
            <person name="Velmurugan N."/>
            <person name="Zhang Y."/>
            <person name="Plunkett M.H."/>
            <person name="Hondzo H."/>
            <person name="Barney B.M."/>
        </authorList>
    </citation>
    <scope>NUCLEOTIDE SEQUENCE [LARGE SCALE GENOMIC DNA]</scope>
    <source>
        <strain evidence="3">UTEX 1602</strain>
    </source>
</reference>
<dbReference type="CDD" id="cd14686">
    <property type="entry name" value="bZIP"/>
    <property type="match status" value="1"/>
</dbReference>
<name>A0A2P6TT23_CHLSO</name>
<dbReference type="InterPro" id="IPR046347">
    <property type="entry name" value="bZIP_sf"/>
</dbReference>